<evidence type="ECO:0000313" key="1">
    <source>
        <dbReference type="EMBL" id="KAJ7367725.1"/>
    </source>
</evidence>
<gene>
    <name evidence="1" type="ORF">DFH08DRAFT_946708</name>
</gene>
<keyword evidence="2" id="KW-1185">Reference proteome</keyword>
<reference evidence="1" key="1">
    <citation type="submission" date="2023-03" db="EMBL/GenBank/DDBJ databases">
        <title>Massive genome expansion in bonnet fungi (Mycena s.s.) driven by repeated elements and novel gene families across ecological guilds.</title>
        <authorList>
            <consortium name="Lawrence Berkeley National Laboratory"/>
            <person name="Harder C.B."/>
            <person name="Miyauchi S."/>
            <person name="Viragh M."/>
            <person name="Kuo A."/>
            <person name="Thoen E."/>
            <person name="Andreopoulos B."/>
            <person name="Lu D."/>
            <person name="Skrede I."/>
            <person name="Drula E."/>
            <person name="Henrissat B."/>
            <person name="Morin E."/>
            <person name="Kohler A."/>
            <person name="Barry K."/>
            <person name="LaButti K."/>
            <person name="Morin E."/>
            <person name="Salamov A."/>
            <person name="Lipzen A."/>
            <person name="Mereny Z."/>
            <person name="Hegedus B."/>
            <person name="Baldrian P."/>
            <person name="Stursova M."/>
            <person name="Weitz H."/>
            <person name="Taylor A."/>
            <person name="Grigoriev I.V."/>
            <person name="Nagy L.G."/>
            <person name="Martin F."/>
            <person name="Kauserud H."/>
        </authorList>
    </citation>
    <scope>NUCLEOTIDE SEQUENCE</scope>
    <source>
        <strain evidence="1">CBHHK002</strain>
    </source>
</reference>
<comment type="caution">
    <text evidence="1">The sequence shown here is derived from an EMBL/GenBank/DDBJ whole genome shotgun (WGS) entry which is preliminary data.</text>
</comment>
<evidence type="ECO:0000313" key="2">
    <source>
        <dbReference type="Proteomes" id="UP001218218"/>
    </source>
</evidence>
<accession>A0AAD7AUC6</accession>
<proteinExistence type="predicted"/>
<sequence>MDVTCVGGVDIRFGQTYCVPDYTELNVLPNIVGWYPMVSLSSIHPTFLPAGMWGKEGLILPVFRKEALCMNLVSNHRDCAVAVGVSVGGRVNAISGDTVPSAKQDYILLPPETGARLDGFASGPGVVQQFVAMALDAQTTLKEQVFGTEGGLYIDVLLQQPSGGSWLLLDRSWELGDLFTPQELGFLDGSRLIFQIADPSKSIFSEDWTPGRYARRVSRCATLNAGYSSQIPRVQEMGRAKARPASPFSYLVPAVLLLYPTVPHVPQILLDCLDSLMAPDWYGMDTEASSPVPRQKMFDEPKIVSLAAGGLQETDGTESSTAWFALKHIPPNGILGVATGGRIYVAHIHALLHINNWRQYSEARTEHLTAHIVLPEVYKRMTSCPPPLARISCKAYLQNKMQ</sequence>
<name>A0AAD7AUC6_9AGAR</name>
<organism evidence="1 2">
    <name type="scientific">Mycena albidolilacea</name>
    <dbReference type="NCBI Taxonomy" id="1033008"/>
    <lineage>
        <taxon>Eukaryota</taxon>
        <taxon>Fungi</taxon>
        <taxon>Dikarya</taxon>
        <taxon>Basidiomycota</taxon>
        <taxon>Agaricomycotina</taxon>
        <taxon>Agaricomycetes</taxon>
        <taxon>Agaricomycetidae</taxon>
        <taxon>Agaricales</taxon>
        <taxon>Marasmiineae</taxon>
        <taxon>Mycenaceae</taxon>
        <taxon>Mycena</taxon>
    </lineage>
</organism>
<dbReference type="EMBL" id="JARIHO010000001">
    <property type="protein sequence ID" value="KAJ7367725.1"/>
    <property type="molecule type" value="Genomic_DNA"/>
</dbReference>
<protein>
    <submittedName>
        <fullName evidence="1">Uncharacterized protein</fullName>
    </submittedName>
</protein>
<dbReference type="Proteomes" id="UP001218218">
    <property type="component" value="Unassembled WGS sequence"/>
</dbReference>
<dbReference type="AlphaFoldDB" id="A0AAD7AUC6"/>